<dbReference type="EMBL" id="PDOD01000001">
    <property type="protein sequence ID" value="PYZ94923.1"/>
    <property type="molecule type" value="Genomic_DNA"/>
</dbReference>
<comment type="caution">
    <text evidence="1">The sequence shown here is derived from an EMBL/GenBank/DDBJ whole genome shotgun (WGS) entry which is preliminary data.</text>
</comment>
<reference evidence="1 2" key="1">
    <citation type="submission" date="2017-10" db="EMBL/GenBank/DDBJ databases">
        <title>Bacillus sp. nov., a halophilic bacterium isolated from a Keqin Lake.</title>
        <authorList>
            <person name="Wang H."/>
        </authorList>
    </citation>
    <scope>NUCLEOTIDE SEQUENCE [LARGE SCALE GENOMIC DNA]</scope>
    <source>
        <strain evidence="1 2">KQ-12</strain>
    </source>
</reference>
<dbReference type="RefSeq" id="WP_110608556.1">
    <property type="nucleotide sequence ID" value="NZ_PDOD01000001.1"/>
</dbReference>
<name>A0A323TQY1_9BACI</name>
<evidence type="ECO:0000313" key="2">
    <source>
        <dbReference type="Proteomes" id="UP000248214"/>
    </source>
</evidence>
<dbReference type="OrthoDB" id="2079158at2"/>
<sequence>MIFEITDYNSTLKSLLEFLNLNEEDIENILDFIYLESTDVEDFLKSFEIEDEHLLEKDIELVSLHSTTSLDNCKAIRRLGIINLQDAVSQETSLKDYLSKKELHINIKDKYILYKGNKLDISEKTDGFSFSDAEEYRNRIIHKFYGDFQINAFLCHPNVVSYAGYTRDRPEILFDLARFLNDTTIESDWVKDKNKEHYIIKFKQPLNYYKYWTFEVEYEDSFYGITKDNLEYLPNEVIEVKVKRWLIQKSLYILRYGVYELFSYVHPKVKIETKDIIEIMLEQDYLVKYKIGDDY</sequence>
<keyword evidence="2" id="KW-1185">Reference proteome</keyword>
<proteinExistence type="predicted"/>
<organism evidence="1 2">
    <name type="scientific">Salipaludibacillus keqinensis</name>
    <dbReference type="NCBI Taxonomy" id="2045207"/>
    <lineage>
        <taxon>Bacteria</taxon>
        <taxon>Bacillati</taxon>
        <taxon>Bacillota</taxon>
        <taxon>Bacilli</taxon>
        <taxon>Bacillales</taxon>
        <taxon>Bacillaceae</taxon>
    </lineage>
</organism>
<evidence type="ECO:0000313" key="1">
    <source>
        <dbReference type="EMBL" id="PYZ94923.1"/>
    </source>
</evidence>
<gene>
    <name evidence="1" type="ORF">CR194_05210</name>
</gene>
<dbReference type="AlphaFoldDB" id="A0A323TQY1"/>
<protein>
    <submittedName>
        <fullName evidence="1">Uncharacterized protein</fullName>
    </submittedName>
</protein>
<accession>A0A323TQY1</accession>
<dbReference type="Proteomes" id="UP000248214">
    <property type="component" value="Unassembled WGS sequence"/>
</dbReference>